<dbReference type="InterPro" id="IPR005517">
    <property type="entry name" value="Transl_elong_EFG/EF2_IV"/>
</dbReference>
<keyword evidence="1" id="KW-0547">Nucleotide-binding</keyword>
<dbReference type="InterPro" id="IPR014721">
    <property type="entry name" value="Ribsml_uS5_D2-typ_fold_subgr"/>
</dbReference>
<accession>W1XVP2</accession>
<evidence type="ECO:0000259" key="3">
    <source>
        <dbReference type="Pfam" id="PF03764"/>
    </source>
</evidence>
<name>W1XVP2_9ZZZZ</name>
<protein>
    <submittedName>
        <fullName evidence="4">Elongation factor G</fullName>
    </submittedName>
</protein>
<evidence type="ECO:0000313" key="4">
    <source>
        <dbReference type="EMBL" id="ETJ33535.1"/>
    </source>
</evidence>
<organism evidence="4">
    <name type="scientific">human gut metagenome</name>
    <dbReference type="NCBI Taxonomy" id="408170"/>
    <lineage>
        <taxon>unclassified sequences</taxon>
        <taxon>metagenomes</taxon>
        <taxon>organismal metagenomes</taxon>
    </lineage>
</organism>
<evidence type="ECO:0000256" key="1">
    <source>
        <dbReference type="ARBA" id="ARBA00022741"/>
    </source>
</evidence>
<evidence type="ECO:0000256" key="2">
    <source>
        <dbReference type="ARBA" id="ARBA00023134"/>
    </source>
</evidence>
<feature type="non-terminal residue" evidence="4">
    <location>
        <position position="46"/>
    </location>
</feature>
<reference evidence="4" key="1">
    <citation type="submission" date="2013-12" db="EMBL/GenBank/DDBJ databases">
        <title>A Varibaculum cambriense genome reconstructed from a premature infant gut community with otherwise low bacterial novelty that shifts toward anaerobic metabolism during the third week of life.</title>
        <authorList>
            <person name="Brown C.T."/>
            <person name="Sharon I."/>
            <person name="Thomas B.C."/>
            <person name="Castelle C.J."/>
            <person name="Morowitz M.J."/>
            <person name="Banfield J.F."/>
        </authorList>
    </citation>
    <scope>NUCLEOTIDE SEQUENCE</scope>
</reference>
<sequence length="46" mass="4907">MFGLNLLPNEEGKGFEFENAIVGGVVPREFIPAVEKGLVESMANGV</sequence>
<dbReference type="GO" id="GO:0003746">
    <property type="term" value="F:translation elongation factor activity"/>
    <property type="evidence" value="ECO:0007669"/>
    <property type="project" value="UniProtKB-KW"/>
</dbReference>
<feature type="domain" description="Translation elongation factor EFG/EF2" evidence="3">
    <location>
        <begin position="4"/>
        <end position="46"/>
    </location>
</feature>
<keyword evidence="2" id="KW-0342">GTP-binding</keyword>
<proteinExistence type="predicted"/>
<keyword evidence="4" id="KW-0648">Protein biosynthesis</keyword>
<dbReference type="Gene3D" id="3.30.230.10">
    <property type="match status" value="1"/>
</dbReference>
<dbReference type="GO" id="GO:0005525">
    <property type="term" value="F:GTP binding"/>
    <property type="evidence" value="ECO:0007669"/>
    <property type="project" value="UniProtKB-KW"/>
</dbReference>
<dbReference type="SUPFAM" id="SSF54211">
    <property type="entry name" value="Ribosomal protein S5 domain 2-like"/>
    <property type="match status" value="1"/>
</dbReference>
<dbReference type="EMBL" id="AZMM01012011">
    <property type="protein sequence ID" value="ETJ33535.1"/>
    <property type="molecule type" value="Genomic_DNA"/>
</dbReference>
<dbReference type="Pfam" id="PF03764">
    <property type="entry name" value="EFG_IV"/>
    <property type="match status" value="1"/>
</dbReference>
<gene>
    <name evidence="4" type="ORF">Q604_UNBC12011G0002</name>
</gene>
<dbReference type="InterPro" id="IPR020568">
    <property type="entry name" value="Ribosomal_Su5_D2-typ_SF"/>
</dbReference>
<keyword evidence="4" id="KW-0251">Elongation factor</keyword>
<comment type="caution">
    <text evidence="4">The sequence shown here is derived from an EMBL/GenBank/DDBJ whole genome shotgun (WGS) entry which is preliminary data.</text>
</comment>
<dbReference type="AlphaFoldDB" id="W1XVP2"/>